<comment type="caution">
    <text evidence="1">The sequence shown here is derived from an EMBL/GenBank/DDBJ whole genome shotgun (WGS) entry which is preliminary data.</text>
</comment>
<dbReference type="AlphaFoldDB" id="A0A1F6CAP0"/>
<evidence type="ECO:0008006" key="3">
    <source>
        <dbReference type="Google" id="ProtNLM"/>
    </source>
</evidence>
<name>A0A1F6CAP0_HANXR</name>
<evidence type="ECO:0000313" key="2">
    <source>
        <dbReference type="Proteomes" id="UP000178606"/>
    </source>
</evidence>
<evidence type="ECO:0000313" key="1">
    <source>
        <dbReference type="EMBL" id="OGG45997.1"/>
    </source>
</evidence>
<dbReference type="Proteomes" id="UP000178606">
    <property type="component" value="Unassembled WGS sequence"/>
</dbReference>
<gene>
    <name evidence="1" type="ORF">A3F84_23900</name>
</gene>
<accession>A0A1F6CAP0</accession>
<reference evidence="1 2" key="1">
    <citation type="journal article" date="2016" name="Nat. Commun.">
        <title>Thousands of microbial genomes shed light on interconnected biogeochemical processes in an aquifer system.</title>
        <authorList>
            <person name="Anantharaman K."/>
            <person name="Brown C.T."/>
            <person name="Hug L.A."/>
            <person name="Sharon I."/>
            <person name="Castelle C.J."/>
            <person name="Probst A.J."/>
            <person name="Thomas B.C."/>
            <person name="Singh A."/>
            <person name="Wilkins M.J."/>
            <person name="Karaoz U."/>
            <person name="Brodie E.L."/>
            <person name="Williams K.H."/>
            <person name="Hubbard S.S."/>
            <person name="Banfield J.F."/>
        </authorList>
    </citation>
    <scope>NUCLEOTIDE SEQUENCE [LARGE SCALE GENOMIC DNA]</scope>
    <source>
        <strain evidence="2">RIFCSPLOWO2_12_FULL_64_10</strain>
    </source>
</reference>
<dbReference type="EMBL" id="MFKF01000349">
    <property type="protein sequence ID" value="OGG45997.1"/>
    <property type="molecule type" value="Genomic_DNA"/>
</dbReference>
<organism evidence="1 2">
    <name type="scientific">Handelsmanbacteria sp. (strain RIFCSPLOWO2_12_FULL_64_10)</name>
    <dbReference type="NCBI Taxonomy" id="1817868"/>
    <lineage>
        <taxon>Bacteria</taxon>
        <taxon>Candidatus Handelsmaniibacteriota</taxon>
    </lineage>
</organism>
<proteinExistence type="predicted"/>
<sequence length="101" mass="11442">MNASERQFYDTYIRPHQNGPALKLLLFLALGDASSEEPFVLSYRDLAQRVGLDRHTLIHAVRRLSDFQVQGVPILERVEKGRGRKSSVYAVHLPKVGVVDK</sequence>
<protein>
    <recommendedName>
        <fullName evidence="3">Helix-turn-helix domain-containing protein</fullName>
    </recommendedName>
</protein>